<dbReference type="EMBL" id="MT143478">
    <property type="protein sequence ID" value="QJA97269.1"/>
    <property type="molecule type" value="Genomic_DNA"/>
</dbReference>
<reference evidence="1" key="1">
    <citation type="submission" date="2020-03" db="EMBL/GenBank/DDBJ databases">
        <title>The deep terrestrial virosphere.</title>
        <authorList>
            <person name="Holmfeldt K."/>
            <person name="Nilsson E."/>
            <person name="Simone D."/>
            <person name="Lopez-Fernandez M."/>
            <person name="Wu X."/>
            <person name="de Brujin I."/>
            <person name="Lundin D."/>
            <person name="Andersson A."/>
            <person name="Bertilsson S."/>
            <person name="Dopson M."/>
        </authorList>
    </citation>
    <scope>NUCLEOTIDE SEQUENCE</scope>
    <source>
        <strain evidence="1">MM415B06448</strain>
    </source>
</reference>
<organism evidence="1">
    <name type="scientific">viral metagenome</name>
    <dbReference type="NCBI Taxonomy" id="1070528"/>
    <lineage>
        <taxon>unclassified sequences</taxon>
        <taxon>metagenomes</taxon>
        <taxon>organismal metagenomes</taxon>
    </lineage>
</organism>
<proteinExistence type="predicted"/>
<evidence type="ECO:0000313" key="1">
    <source>
        <dbReference type="EMBL" id="QJA97269.1"/>
    </source>
</evidence>
<name>A0A6M3LT21_9ZZZZ</name>
<protein>
    <submittedName>
        <fullName evidence="1">Uncharacterized protein</fullName>
    </submittedName>
</protein>
<accession>A0A6M3LT21</accession>
<sequence length="56" mass="6865">MNIPLDGYTIWDNHPDFPVEDWMHEVSNDDTRLGYWEWVRAKIEQNDWDDEEVQDV</sequence>
<dbReference type="AlphaFoldDB" id="A0A6M3LT21"/>
<gene>
    <name evidence="1" type="ORF">MM415B06448_0006</name>
</gene>